<keyword evidence="11" id="KW-1185">Reference proteome</keyword>
<feature type="transmembrane region" description="Helical" evidence="8">
    <location>
        <begin position="130"/>
        <end position="150"/>
    </location>
</feature>
<evidence type="ECO:0000313" key="10">
    <source>
        <dbReference type="EMBL" id="SFQ60843.1"/>
    </source>
</evidence>
<feature type="transmembrane region" description="Helical" evidence="8">
    <location>
        <begin position="44"/>
        <end position="66"/>
    </location>
</feature>
<sequence>MSKKSLLAVIGVVALLNILSRFFGFFREAVIGYQFGTSDKADSIILAYTIPMFLYTVLGGAITTAFISIYKKMTKEDEKRQFQEVLFTYTCIGMVFLSLLLVVFAGPIVQVLFPGLSAKTEETTVYLFRWMAPSSLFLVLSMWLTGILNIYNRFFMPACSTLANNAGFVVLVLILYPFLGIDAYNIGALAGAIVMCILLAIEIKKYNIMTFRFRLSMKEGAYVQRFFRMMIPILLGGATLQFYFLIQRMFASDLSEGVIAALNYASKLVQLPQVVLMTAVTTVIYPKLAGEASKGNSEGVNLMYEKGLKALLLCIGGATVFVYVYAHEIIEAVFQYGSFTEDSTMLTATLLKWFVIGMFAHGANVYVTRFFYALERPFFPVVSGVIAVFVINVSLIYLFMESMEASGVALATTISAFVQFTALIIVGKGKLGLSIRSSLLSGSIWIFLLLLTVVTVLIGWGLPIENSIGRLIIGGILFVITVLLAGAVTKIPEISSFFNKMKRKVIK</sequence>
<keyword evidence="6 8" id="KW-1133">Transmembrane helix</keyword>
<evidence type="ECO:0000256" key="2">
    <source>
        <dbReference type="ARBA" id="ARBA00022475"/>
    </source>
</evidence>
<keyword evidence="8 9" id="KW-0813">Transport</keyword>
<comment type="pathway">
    <text evidence="8">Cell wall biogenesis; peptidoglycan biosynthesis.</text>
</comment>
<name>A0A1I5ZWX6_9BACI</name>
<feature type="transmembrane region" description="Helical" evidence="8">
    <location>
        <begin position="185"/>
        <end position="204"/>
    </location>
</feature>
<evidence type="ECO:0000256" key="4">
    <source>
        <dbReference type="ARBA" id="ARBA00022960"/>
    </source>
</evidence>
<keyword evidence="7 8" id="KW-0472">Membrane</keyword>
<evidence type="ECO:0000256" key="1">
    <source>
        <dbReference type="ARBA" id="ARBA00004651"/>
    </source>
</evidence>
<dbReference type="Proteomes" id="UP000182762">
    <property type="component" value="Unassembled WGS sequence"/>
</dbReference>
<accession>A0A1I5ZWX6</accession>
<dbReference type="InterPro" id="IPR051050">
    <property type="entry name" value="Lipid_II_flippase_MurJ/MviN"/>
</dbReference>
<feature type="transmembrane region" description="Helical" evidence="8">
    <location>
        <begin position="307"/>
        <end position="326"/>
    </location>
</feature>
<comment type="caution">
    <text evidence="10">The sequence shown here is derived from an EMBL/GenBank/DDBJ whole genome shotgun (WGS) entry which is preliminary data.</text>
</comment>
<keyword evidence="4 8" id="KW-0133">Cell shape</keyword>
<dbReference type="HAMAP" id="MF_02078">
    <property type="entry name" value="MurJ_MviN"/>
    <property type="match status" value="1"/>
</dbReference>
<feature type="transmembrane region" description="Helical" evidence="8">
    <location>
        <begin position="162"/>
        <end position="179"/>
    </location>
</feature>
<dbReference type="PANTHER" id="PTHR47019:SF1">
    <property type="entry name" value="LIPID II FLIPPASE MURJ"/>
    <property type="match status" value="1"/>
</dbReference>
<keyword evidence="5 8" id="KW-0573">Peptidoglycan synthesis</keyword>
<dbReference type="PRINTS" id="PR01806">
    <property type="entry name" value="VIRFACTRMVIN"/>
</dbReference>
<organism evidence="10 11">
    <name type="scientific">Priestia endophytica DSM 13796</name>
    <dbReference type="NCBI Taxonomy" id="1121089"/>
    <lineage>
        <taxon>Bacteria</taxon>
        <taxon>Bacillati</taxon>
        <taxon>Bacillota</taxon>
        <taxon>Bacilli</taxon>
        <taxon>Bacillales</taxon>
        <taxon>Bacillaceae</taxon>
        <taxon>Priestia</taxon>
    </lineage>
</organism>
<evidence type="ECO:0000256" key="3">
    <source>
        <dbReference type="ARBA" id="ARBA00022692"/>
    </source>
</evidence>
<keyword evidence="3 8" id="KW-0812">Transmembrane</keyword>
<protein>
    <recommendedName>
        <fullName evidence="8">Probable lipid II flippase MurJ</fullName>
    </recommendedName>
</protein>
<keyword evidence="2 8" id="KW-1003">Cell membrane</keyword>
<evidence type="ECO:0000256" key="8">
    <source>
        <dbReference type="HAMAP-Rule" id="MF_02078"/>
    </source>
</evidence>
<dbReference type="PANTHER" id="PTHR47019">
    <property type="entry name" value="LIPID II FLIPPASE MURJ"/>
    <property type="match status" value="1"/>
</dbReference>
<dbReference type="EMBL" id="FOXX01000005">
    <property type="protein sequence ID" value="SFQ60843.1"/>
    <property type="molecule type" value="Genomic_DNA"/>
</dbReference>
<evidence type="ECO:0000256" key="5">
    <source>
        <dbReference type="ARBA" id="ARBA00022984"/>
    </source>
</evidence>
<gene>
    <name evidence="8" type="primary">murJ</name>
    <name evidence="10" type="ORF">SAMN02745910_02294</name>
</gene>
<comment type="similarity">
    <text evidence="8 9">Belongs to the MurJ/MviN family.</text>
</comment>
<comment type="function">
    <text evidence="8 9">Involved in peptidoglycan biosynthesis. Transports lipid-linked peptidoglycan precursors from the inner to the outer leaflet of the cytoplasmic membrane.</text>
</comment>
<feature type="transmembrane region" description="Helical" evidence="8">
    <location>
        <begin position="346"/>
        <end position="366"/>
    </location>
</feature>
<evidence type="ECO:0000313" key="11">
    <source>
        <dbReference type="Proteomes" id="UP000182762"/>
    </source>
</evidence>
<feature type="transmembrane region" description="Helical" evidence="8">
    <location>
        <begin position="264"/>
        <end position="286"/>
    </location>
</feature>
<feature type="transmembrane region" description="Helical" evidence="8">
    <location>
        <begin position="468"/>
        <end position="491"/>
    </location>
</feature>
<feature type="transmembrane region" description="Helical" evidence="8">
    <location>
        <begin position="406"/>
        <end position="427"/>
    </location>
</feature>
<dbReference type="Pfam" id="PF03023">
    <property type="entry name" value="MurJ"/>
    <property type="match status" value="1"/>
</dbReference>
<feature type="transmembrane region" description="Helical" evidence="8">
    <location>
        <begin position="378"/>
        <end position="400"/>
    </location>
</feature>
<comment type="subcellular location">
    <subcellularLocation>
        <location evidence="1 8">Cell membrane</location>
        <topology evidence="1 8">Multi-pass membrane protein</topology>
    </subcellularLocation>
</comment>
<feature type="transmembrane region" description="Helical" evidence="8">
    <location>
        <begin position="225"/>
        <end position="244"/>
    </location>
</feature>
<dbReference type="CDD" id="cd13123">
    <property type="entry name" value="MATE_MurJ_like"/>
    <property type="match status" value="1"/>
</dbReference>
<dbReference type="PIRSF" id="PIRSF002869">
    <property type="entry name" value="MviN"/>
    <property type="match status" value="1"/>
</dbReference>
<dbReference type="NCBIfam" id="TIGR01695">
    <property type="entry name" value="murJ_mviN"/>
    <property type="match status" value="1"/>
</dbReference>
<evidence type="ECO:0000256" key="7">
    <source>
        <dbReference type="ARBA" id="ARBA00023136"/>
    </source>
</evidence>
<evidence type="ECO:0000256" key="6">
    <source>
        <dbReference type="ARBA" id="ARBA00022989"/>
    </source>
</evidence>
<feature type="transmembrane region" description="Helical" evidence="8">
    <location>
        <begin position="86"/>
        <end position="110"/>
    </location>
</feature>
<evidence type="ECO:0000256" key="9">
    <source>
        <dbReference type="PIRNR" id="PIRNR002869"/>
    </source>
</evidence>
<dbReference type="InterPro" id="IPR004268">
    <property type="entry name" value="MurJ"/>
</dbReference>
<keyword evidence="8 9" id="KW-0961">Cell wall biogenesis/degradation</keyword>
<dbReference type="GeneID" id="93710950"/>
<feature type="transmembrane region" description="Helical" evidence="8">
    <location>
        <begin position="439"/>
        <end position="462"/>
    </location>
</feature>
<proteinExistence type="inferred from homology"/>
<reference evidence="10 11" key="1">
    <citation type="submission" date="2016-10" db="EMBL/GenBank/DDBJ databases">
        <authorList>
            <person name="Varghese N."/>
            <person name="Submissions S."/>
        </authorList>
    </citation>
    <scope>NUCLEOTIDE SEQUENCE [LARGE SCALE GENOMIC DNA]</scope>
    <source>
        <strain evidence="10 11">DSM 13796</strain>
    </source>
</reference>
<dbReference type="RefSeq" id="WP_061804747.1">
    <property type="nucleotide sequence ID" value="NZ_FOXX01000005.1"/>
</dbReference>